<protein>
    <submittedName>
        <fullName evidence="8">Glycosyltransferase</fullName>
        <ecNumber evidence="8">2.4.-.-</ecNumber>
    </submittedName>
</protein>
<sequence length="328" mass="35017">MTADSPPLSICAVVPAHNADSYMESCLCGLFAAGFAAPDIVVADDGSRDNTVEIVRQHGLEPMILERNLGAAGARNRAAAIADADIILFVDADVIVRPDVRERVLAWFSRPDAPAAVFGSYDDTPTRPETVSRLRNLLHHHVHHENAGPASTFWTGLGAIRREVFESIGGFDASVAMMEDIELGMRLHQAGYQIELDPSIQGTHQKYWSVRGMIRTDLWHRAVPWTRLMSSAAGRQAPESLNVSSGAKLSVGLVGFCLLCLAALPVVGAAGPLAACGSIGALAMTNRSFLALVTRLDGPRGAVAALGVLWLHYFCAGAGYALVKLRLV</sequence>
<dbReference type="Pfam" id="PF00535">
    <property type="entry name" value="Glycos_transf_2"/>
    <property type="match status" value="1"/>
</dbReference>
<dbReference type="Proteomes" id="UP001208690">
    <property type="component" value="Unassembled WGS sequence"/>
</dbReference>
<gene>
    <name evidence="8" type="ORF">MUB52_20705</name>
</gene>
<keyword evidence="5 6" id="KW-0472">Membrane</keyword>
<evidence type="ECO:0000256" key="3">
    <source>
        <dbReference type="ARBA" id="ARBA00022676"/>
    </source>
</evidence>
<keyword evidence="4 8" id="KW-0808">Transferase</keyword>
<proteinExistence type="predicted"/>
<reference evidence="8 9" key="1">
    <citation type="submission" date="2022-04" db="EMBL/GenBank/DDBJ databases">
        <title>Roseobacter sp. WL0113 is a bacterium isolated from neritic sediment.</title>
        <authorList>
            <person name="Wang L."/>
            <person name="He W."/>
            <person name="Zhang D.-F."/>
        </authorList>
    </citation>
    <scope>NUCLEOTIDE SEQUENCE [LARGE SCALE GENOMIC DNA]</scope>
    <source>
        <strain evidence="8 9">WL0113</strain>
    </source>
</reference>
<feature type="domain" description="Glycosyltransferase 2-like" evidence="7">
    <location>
        <begin position="12"/>
        <end position="168"/>
    </location>
</feature>
<feature type="transmembrane region" description="Helical" evidence="6">
    <location>
        <begin position="253"/>
        <end position="282"/>
    </location>
</feature>
<dbReference type="InterPro" id="IPR029044">
    <property type="entry name" value="Nucleotide-diphossugar_trans"/>
</dbReference>
<dbReference type="GO" id="GO:0016757">
    <property type="term" value="F:glycosyltransferase activity"/>
    <property type="evidence" value="ECO:0007669"/>
    <property type="project" value="UniProtKB-KW"/>
</dbReference>
<keyword evidence="2" id="KW-1003">Cell membrane</keyword>
<dbReference type="InterPro" id="IPR001173">
    <property type="entry name" value="Glyco_trans_2-like"/>
</dbReference>
<dbReference type="RefSeq" id="WP_263846070.1">
    <property type="nucleotide sequence ID" value="NZ_JALIEB010000021.1"/>
</dbReference>
<evidence type="ECO:0000313" key="8">
    <source>
        <dbReference type="EMBL" id="MCV3273863.1"/>
    </source>
</evidence>
<dbReference type="EMBL" id="JALIEB010000021">
    <property type="protein sequence ID" value="MCV3273863.1"/>
    <property type="molecule type" value="Genomic_DNA"/>
</dbReference>
<dbReference type="SUPFAM" id="SSF53448">
    <property type="entry name" value="Nucleotide-diphospho-sugar transferases"/>
    <property type="match status" value="1"/>
</dbReference>
<dbReference type="EC" id="2.4.-.-" evidence="8"/>
<keyword evidence="3 8" id="KW-0328">Glycosyltransferase</keyword>
<evidence type="ECO:0000256" key="5">
    <source>
        <dbReference type="ARBA" id="ARBA00023136"/>
    </source>
</evidence>
<comment type="caution">
    <text evidence="8">The sequence shown here is derived from an EMBL/GenBank/DDBJ whole genome shotgun (WGS) entry which is preliminary data.</text>
</comment>
<evidence type="ECO:0000256" key="1">
    <source>
        <dbReference type="ARBA" id="ARBA00004236"/>
    </source>
</evidence>
<dbReference type="PANTHER" id="PTHR43646">
    <property type="entry name" value="GLYCOSYLTRANSFERASE"/>
    <property type="match status" value="1"/>
</dbReference>
<evidence type="ECO:0000256" key="6">
    <source>
        <dbReference type="SAM" id="Phobius"/>
    </source>
</evidence>
<evidence type="ECO:0000313" key="9">
    <source>
        <dbReference type="Proteomes" id="UP001208690"/>
    </source>
</evidence>
<keyword evidence="6" id="KW-1133">Transmembrane helix</keyword>
<evidence type="ECO:0000256" key="2">
    <source>
        <dbReference type="ARBA" id="ARBA00022475"/>
    </source>
</evidence>
<dbReference type="PANTHER" id="PTHR43646:SF2">
    <property type="entry name" value="GLYCOSYLTRANSFERASE 2-LIKE DOMAIN-CONTAINING PROTEIN"/>
    <property type="match status" value="1"/>
</dbReference>
<dbReference type="Gene3D" id="3.90.550.10">
    <property type="entry name" value="Spore Coat Polysaccharide Biosynthesis Protein SpsA, Chain A"/>
    <property type="match status" value="1"/>
</dbReference>
<accession>A0ABT3BKV9</accession>
<comment type="subcellular location">
    <subcellularLocation>
        <location evidence="1">Cell membrane</location>
    </subcellularLocation>
</comment>
<organism evidence="8 9">
    <name type="scientific">Roseobacter sinensis</name>
    <dbReference type="NCBI Taxonomy" id="2931391"/>
    <lineage>
        <taxon>Bacteria</taxon>
        <taxon>Pseudomonadati</taxon>
        <taxon>Pseudomonadota</taxon>
        <taxon>Alphaproteobacteria</taxon>
        <taxon>Rhodobacterales</taxon>
        <taxon>Roseobacteraceae</taxon>
        <taxon>Roseobacter</taxon>
    </lineage>
</organism>
<name>A0ABT3BKV9_9RHOB</name>
<feature type="transmembrane region" description="Helical" evidence="6">
    <location>
        <begin position="302"/>
        <end position="323"/>
    </location>
</feature>
<keyword evidence="9" id="KW-1185">Reference proteome</keyword>
<evidence type="ECO:0000256" key="4">
    <source>
        <dbReference type="ARBA" id="ARBA00022679"/>
    </source>
</evidence>
<evidence type="ECO:0000259" key="7">
    <source>
        <dbReference type="Pfam" id="PF00535"/>
    </source>
</evidence>
<keyword evidence="6" id="KW-0812">Transmembrane</keyword>